<dbReference type="Proteomes" id="UP000076959">
    <property type="component" value="Unassembled WGS sequence"/>
</dbReference>
<protein>
    <submittedName>
        <fullName evidence="1">Uncharacterized protein</fullName>
    </submittedName>
</protein>
<accession>A0A176Z493</accession>
<reference evidence="1 2" key="1">
    <citation type="submission" date="2016-03" db="EMBL/GenBank/DDBJ databases">
        <title>Draft Genome Sequence of the Strain BR 10245 (Bradyrhizobium sp.) isolated from nodules of Centrolobium paraense.</title>
        <authorList>
            <person name="Simoes-Araujo J.L.Sr."/>
            <person name="Barauna A.C."/>
            <person name="Silva K."/>
            <person name="Zilli J.E."/>
        </authorList>
    </citation>
    <scope>NUCLEOTIDE SEQUENCE [LARGE SCALE GENOMIC DNA]</scope>
    <source>
        <strain evidence="1 2">BR 10245</strain>
    </source>
</reference>
<dbReference type="RefSeq" id="WP_063696467.1">
    <property type="nucleotide sequence ID" value="NZ_LUUB01000022.1"/>
</dbReference>
<organism evidence="1 2">
    <name type="scientific">Bradyrhizobium centrolobii</name>
    <dbReference type="NCBI Taxonomy" id="1505087"/>
    <lineage>
        <taxon>Bacteria</taxon>
        <taxon>Pseudomonadati</taxon>
        <taxon>Pseudomonadota</taxon>
        <taxon>Alphaproteobacteria</taxon>
        <taxon>Hyphomicrobiales</taxon>
        <taxon>Nitrobacteraceae</taxon>
        <taxon>Bradyrhizobium</taxon>
    </lineage>
</organism>
<keyword evidence="2" id="KW-1185">Reference proteome</keyword>
<dbReference type="AlphaFoldDB" id="A0A176Z493"/>
<dbReference type="EMBL" id="LUUB01000022">
    <property type="protein sequence ID" value="OAF15529.1"/>
    <property type="molecule type" value="Genomic_DNA"/>
</dbReference>
<proteinExistence type="predicted"/>
<name>A0A176Z493_9BRAD</name>
<gene>
    <name evidence="1" type="ORF">AYJ54_39890</name>
</gene>
<evidence type="ECO:0000313" key="1">
    <source>
        <dbReference type="EMBL" id="OAF15529.1"/>
    </source>
</evidence>
<dbReference type="OrthoDB" id="9945268at2"/>
<comment type="caution">
    <text evidence="1">The sequence shown here is derived from an EMBL/GenBank/DDBJ whole genome shotgun (WGS) entry which is preliminary data.</text>
</comment>
<evidence type="ECO:0000313" key="2">
    <source>
        <dbReference type="Proteomes" id="UP000076959"/>
    </source>
</evidence>
<sequence>MDKPEADIWPLPKFNAGDGKALHAVGVISLTFVQFERGVDNLFLHHPAHGQISRDLLHHYFYSLNEQQRPSVTRKFYREQEADPLVVKATENVLEFFDWAHDARNKILHSELYPAAFGGRHDTFYLTKRAGKRDSGSIYLAFKVHELRDVAEKMRAGVVAAAEINIHVRYRDVDPLKIERSLRVYAVKPPSFTLLPIPGKIKATETP</sequence>